<dbReference type="OrthoDB" id="10254720at2759"/>
<dbReference type="AlphaFoldDB" id="F4QBQ4"/>
<dbReference type="GO" id="GO:0031901">
    <property type="term" value="C:early endosome membrane"/>
    <property type="evidence" value="ECO:0007669"/>
    <property type="project" value="TreeGrafter"/>
</dbReference>
<dbReference type="PANTHER" id="PTHR46571">
    <property type="entry name" value="SORTING NEXIN-8"/>
    <property type="match status" value="1"/>
</dbReference>
<dbReference type="PANTHER" id="PTHR46571:SF1">
    <property type="entry name" value="SORTING NEXIN-8"/>
    <property type="match status" value="1"/>
</dbReference>
<dbReference type="InterPro" id="IPR028662">
    <property type="entry name" value="SNX8/Mvp1"/>
</dbReference>
<dbReference type="SMART" id="SM00312">
    <property type="entry name" value="PX"/>
    <property type="match status" value="1"/>
</dbReference>
<dbReference type="KEGG" id="dfa:DFA_10900"/>
<dbReference type="Pfam" id="PF00787">
    <property type="entry name" value="PX"/>
    <property type="match status" value="1"/>
</dbReference>
<accession>F4QBQ4</accession>
<dbReference type="InterPro" id="IPR036871">
    <property type="entry name" value="PX_dom_sf"/>
</dbReference>
<evidence type="ECO:0000256" key="2">
    <source>
        <dbReference type="SAM" id="MobiDB-lite"/>
    </source>
</evidence>
<feature type="region of interest" description="Disordered" evidence="2">
    <location>
        <begin position="170"/>
        <end position="189"/>
    </location>
</feature>
<evidence type="ECO:0000313" key="5">
    <source>
        <dbReference type="Proteomes" id="UP000007797"/>
    </source>
</evidence>
<comment type="subcellular location">
    <subcellularLocation>
        <location evidence="1">Membrane</location>
        <topology evidence="1">Peripheral membrane protein</topology>
        <orientation evidence="1">Cytoplasmic side</orientation>
    </subcellularLocation>
</comment>
<dbReference type="RefSeq" id="XP_004351150.1">
    <property type="nucleotide sequence ID" value="XM_004351098.1"/>
</dbReference>
<dbReference type="GO" id="GO:0006886">
    <property type="term" value="P:intracellular protein transport"/>
    <property type="evidence" value="ECO:0007669"/>
    <property type="project" value="TreeGrafter"/>
</dbReference>
<dbReference type="GO" id="GO:0005829">
    <property type="term" value="C:cytosol"/>
    <property type="evidence" value="ECO:0007669"/>
    <property type="project" value="GOC"/>
</dbReference>
<dbReference type="PROSITE" id="PS50195">
    <property type="entry name" value="PX"/>
    <property type="match status" value="1"/>
</dbReference>
<proteinExistence type="predicted"/>
<protein>
    <recommendedName>
        <fullName evidence="3">PX domain-containing protein</fullName>
    </recommendedName>
</protein>
<name>F4QBQ4_CACFS</name>
<dbReference type="GO" id="GO:0035091">
    <property type="term" value="F:phosphatidylinositol binding"/>
    <property type="evidence" value="ECO:0007669"/>
    <property type="project" value="InterPro"/>
</dbReference>
<gene>
    <name evidence="4" type="ORF">DFA_10900</name>
</gene>
<dbReference type="Proteomes" id="UP000007797">
    <property type="component" value="Unassembled WGS sequence"/>
</dbReference>
<evidence type="ECO:0000256" key="1">
    <source>
        <dbReference type="ARBA" id="ARBA00004287"/>
    </source>
</evidence>
<keyword evidence="5" id="KW-1185">Reference proteome</keyword>
<dbReference type="SUPFAM" id="SSF64268">
    <property type="entry name" value="PX domain"/>
    <property type="match status" value="1"/>
</dbReference>
<dbReference type="InterPro" id="IPR001683">
    <property type="entry name" value="PX_dom"/>
</dbReference>
<feature type="domain" description="PX" evidence="3">
    <location>
        <begin position="3"/>
        <end position="114"/>
    </location>
</feature>
<dbReference type="CDD" id="cd06093">
    <property type="entry name" value="PX_domain"/>
    <property type="match status" value="1"/>
</dbReference>
<dbReference type="Gene3D" id="3.30.1520.10">
    <property type="entry name" value="Phox-like domain"/>
    <property type="match status" value="1"/>
</dbReference>
<sequence>MLSARSATIVKAETREKNGKKFTEYIIDIATQTGDEYTVARRFSEFHSLYQLMVHNFQITSPFPPKKLNKLKSALVENRKLQLQEFLKNVINHPSPIVRKSTDLERFLDQNNPIFTSKLVSKKVTLENVNKKKVVLELTIVEGKEIKFESKSMWDVISYCVFDFDKSPTQESVSTTTTPGSPNGSSNDVGSLNNMSSSIFHGNWKTDAIPGPYPSWNRKENINIKGKKVIHFDVHSTVEGENKNTKIGSCQLQLSSLGLNNYSPVAVSIPLEPKNSVGDQQSSTIINNHQLIHIYYFFSIPRQQYYSL</sequence>
<evidence type="ECO:0000313" key="4">
    <source>
        <dbReference type="EMBL" id="EGG14642.1"/>
    </source>
</evidence>
<dbReference type="GO" id="GO:0034498">
    <property type="term" value="P:early endosome to Golgi transport"/>
    <property type="evidence" value="ECO:0007669"/>
    <property type="project" value="TreeGrafter"/>
</dbReference>
<dbReference type="GeneID" id="14866730"/>
<evidence type="ECO:0000259" key="3">
    <source>
        <dbReference type="PROSITE" id="PS50195"/>
    </source>
</evidence>
<reference evidence="5" key="1">
    <citation type="journal article" date="2011" name="Genome Res.">
        <title>Phylogeny-wide analysis of social amoeba genomes highlights ancient origins for complex intercellular communication.</title>
        <authorList>
            <person name="Heidel A.J."/>
            <person name="Lawal H.M."/>
            <person name="Felder M."/>
            <person name="Schilde C."/>
            <person name="Helps N.R."/>
            <person name="Tunggal B."/>
            <person name="Rivero F."/>
            <person name="John U."/>
            <person name="Schleicher M."/>
            <person name="Eichinger L."/>
            <person name="Platzer M."/>
            <person name="Noegel A.A."/>
            <person name="Schaap P."/>
            <person name="Gloeckner G."/>
        </authorList>
    </citation>
    <scope>NUCLEOTIDE SEQUENCE [LARGE SCALE GENOMIC DNA]</scope>
    <source>
        <strain evidence="5">SH3</strain>
    </source>
</reference>
<feature type="compositionally biased region" description="Low complexity" evidence="2">
    <location>
        <begin position="174"/>
        <end position="187"/>
    </location>
</feature>
<organism evidence="4 5">
    <name type="scientific">Cavenderia fasciculata</name>
    <name type="common">Slime mold</name>
    <name type="synonym">Dictyostelium fasciculatum</name>
    <dbReference type="NCBI Taxonomy" id="261658"/>
    <lineage>
        <taxon>Eukaryota</taxon>
        <taxon>Amoebozoa</taxon>
        <taxon>Evosea</taxon>
        <taxon>Eumycetozoa</taxon>
        <taxon>Dictyostelia</taxon>
        <taxon>Acytosteliales</taxon>
        <taxon>Cavenderiaceae</taxon>
        <taxon>Cavenderia</taxon>
    </lineage>
</organism>
<dbReference type="EMBL" id="GL883028">
    <property type="protein sequence ID" value="EGG14642.1"/>
    <property type="molecule type" value="Genomic_DNA"/>
</dbReference>